<evidence type="ECO:0008006" key="11">
    <source>
        <dbReference type="Google" id="ProtNLM"/>
    </source>
</evidence>
<keyword evidence="5 8" id="KW-0812">Transmembrane</keyword>
<comment type="caution">
    <text evidence="9">The sequence shown here is derived from an EMBL/GenBank/DDBJ whole genome shotgun (WGS) entry which is preliminary data.</text>
</comment>
<evidence type="ECO:0000256" key="5">
    <source>
        <dbReference type="ARBA" id="ARBA00022692"/>
    </source>
</evidence>
<evidence type="ECO:0000313" key="9">
    <source>
        <dbReference type="EMBL" id="GHP15165.1"/>
    </source>
</evidence>
<name>A0ABQ3W2Z2_9LACO</name>
<evidence type="ECO:0000256" key="7">
    <source>
        <dbReference type="ARBA" id="ARBA00023136"/>
    </source>
</evidence>
<keyword evidence="7 8" id="KW-0472">Membrane</keyword>
<evidence type="ECO:0000256" key="6">
    <source>
        <dbReference type="ARBA" id="ARBA00022989"/>
    </source>
</evidence>
<keyword evidence="6 8" id="KW-1133">Transmembrane helix</keyword>
<dbReference type="EMBL" id="BNJR01000021">
    <property type="protein sequence ID" value="GHP15165.1"/>
    <property type="molecule type" value="Genomic_DNA"/>
</dbReference>
<feature type="transmembrane region" description="Helical" evidence="8">
    <location>
        <begin position="81"/>
        <end position="101"/>
    </location>
</feature>
<dbReference type="InterPro" id="IPR000060">
    <property type="entry name" value="BCCT_transptr"/>
</dbReference>
<evidence type="ECO:0000313" key="10">
    <source>
        <dbReference type="Proteomes" id="UP000604765"/>
    </source>
</evidence>
<sequence>MSFIMVLKELPGFAITGPIFLLLVVVFLATATTSGMISLSIITSNGPENAPKNRVIIWSILATMIAFSNIITGTLDGVKAVGVIIGIPFMLFVFLSISGMFRQMRLDYSRNLLTQANKNQKTVDQLAEGKKE</sequence>
<keyword evidence="4" id="KW-1003">Cell membrane</keyword>
<keyword evidence="3" id="KW-0813">Transport</keyword>
<proteinExistence type="inferred from homology"/>
<evidence type="ECO:0000256" key="8">
    <source>
        <dbReference type="SAM" id="Phobius"/>
    </source>
</evidence>
<evidence type="ECO:0000256" key="2">
    <source>
        <dbReference type="ARBA" id="ARBA00005658"/>
    </source>
</evidence>
<dbReference type="PANTHER" id="PTHR30047">
    <property type="entry name" value="HIGH-AFFINITY CHOLINE TRANSPORT PROTEIN-RELATED"/>
    <property type="match status" value="1"/>
</dbReference>
<evidence type="ECO:0000256" key="4">
    <source>
        <dbReference type="ARBA" id="ARBA00022475"/>
    </source>
</evidence>
<gene>
    <name evidence="9" type="ORF">YK48G_25900</name>
</gene>
<keyword evidence="10" id="KW-1185">Reference proteome</keyword>
<dbReference type="Proteomes" id="UP000604765">
    <property type="component" value="Unassembled WGS sequence"/>
</dbReference>
<dbReference type="Pfam" id="PF02028">
    <property type="entry name" value="BCCT"/>
    <property type="match status" value="1"/>
</dbReference>
<evidence type="ECO:0000256" key="1">
    <source>
        <dbReference type="ARBA" id="ARBA00004651"/>
    </source>
</evidence>
<feature type="transmembrane region" description="Helical" evidence="8">
    <location>
        <begin position="55"/>
        <end position="75"/>
    </location>
</feature>
<evidence type="ECO:0000256" key="3">
    <source>
        <dbReference type="ARBA" id="ARBA00022448"/>
    </source>
</evidence>
<organism evidence="9 10">
    <name type="scientific">Lentilactobacillus fungorum</name>
    <dbReference type="NCBI Taxonomy" id="2201250"/>
    <lineage>
        <taxon>Bacteria</taxon>
        <taxon>Bacillati</taxon>
        <taxon>Bacillota</taxon>
        <taxon>Bacilli</taxon>
        <taxon>Lactobacillales</taxon>
        <taxon>Lactobacillaceae</taxon>
        <taxon>Lentilactobacillus</taxon>
    </lineage>
</organism>
<feature type="transmembrane region" description="Helical" evidence="8">
    <location>
        <begin position="20"/>
        <end position="43"/>
    </location>
</feature>
<dbReference type="PANTHER" id="PTHR30047:SF7">
    <property type="entry name" value="HIGH-AFFINITY CHOLINE TRANSPORT PROTEIN"/>
    <property type="match status" value="1"/>
</dbReference>
<comment type="subcellular location">
    <subcellularLocation>
        <location evidence="1">Cell membrane</location>
        <topology evidence="1">Multi-pass membrane protein</topology>
    </subcellularLocation>
</comment>
<comment type="similarity">
    <text evidence="2">Belongs to the BCCT transporter (TC 2.A.15) family.</text>
</comment>
<protein>
    <recommendedName>
        <fullName evidence="11">Glycine betaine transporter OpuD</fullName>
    </recommendedName>
</protein>
<accession>A0ABQ3W2Z2</accession>
<reference evidence="9 10" key="1">
    <citation type="journal article" date="2021" name="Int. J. Syst. Evol. Microbiol.">
        <title>Lentilactobacillus fungorum sp. nov., isolated from spent mushroom substrates.</title>
        <authorList>
            <person name="Tohno M."/>
            <person name="Tanizawa Y."/>
            <person name="Kojima Y."/>
            <person name="Sakamoto M."/>
            <person name="Ohkuma M."/>
            <person name="Kobayashi H."/>
        </authorList>
    </citation>
    <scope>NUCLEOTIDE SEQUENCE [LARGE SCALE GENOMIC DNA]</scope>
    <source>
        <strain evidence="9 10">YK48G</strain>
    </source>
</reference>